<gene>
    <name evidence="1" type="ORF">Vadar_007857</name>
</gene>
<comment type="caution">
    <text evidence="1">The sequence shown here is derived from an EMBL/GenBank/DDBJ whole genome shotgun (WGS) entry which is preliminary data.</text>
</comment>
<protein>
    <submittedName>
        <fullName evidence="1">Uncharacterized protein</fullName>
    </submittedName>
</protein>
<dbReference type="EMBL" id="CM037156">
    <property type="protein sequence ID" value="KAH7836959.1"/>
    <property type="molecule type" value="Genomic_DNA"/>
</dbReference>
<evidence type="ECO:0000313" key="1">
    <source>
        <dbReference type="EMBL" id="KAH7836959.1"/>
    </source>
</evidence>
<reference evidence="1 2" key="1">
    <citation type="journal article" date="2021" name="Hortic Res">
        <title>High-quality reference genome and annotation aids understanding of berry development for evergreen blueberry (Vaccinium darrowii).</title>
        <authorList>
            <person name="Yu J."/>
            <person name="Hulse-Kemp A.M."/>
            <person name="Babiker E."/>
            <person name="Staton M."/>
        </authorList>
    </citation>
    <scope>NUCLEOTIDE SEQUENCE [LARGE SCALE GENOMIC DNA]</scope>
    <source>
        <strain evidence="2">cv. NJ 8807/NJ 8810</strain>
        <tissue evidence="1">Young leaf</tissue>
    </source>
</reference>
<keyword evidence="2" id="KW-1185">Reference proteome</keyword>
<accession>A0ACB7X899</accession>
<name>A0ACB7X899_9ERIC</name>
<organism evidence="1 2">
    <name type="scientific">Vaccinium darrowii</name>
    <dbReference type="NCBI Taxonomy" id="229202"/>
    <lineage>
        <taxon>Eukaryota</taxon>
        <taxon>Viridiplantae</taxon>
        <taxon>Streptophyta</taxon>
        <taxon>Embryophyta</taxon>
        <taxon>Tracheophyta</taxon>
        <taxon>Spermatophyta</taxon>
        <taxon>Magnoliopsida</taxon>
        <taxon>eudicotyledons</taxon>
        <taxon>Gunneridae</taxon>
        <taxon>Pentapetalae</taxon>
        <taxon>asterids</taxon>
        <taxon>Ericales</taxon>
        <taxon>Ericaceae</taxon>
        <taxon>Vaccinioideae</taxon>
        <taxon>Vaccinieae</taxon>
        <taxon>Vaccinium</taxon>
    </lineage>
</organism>
<dbReference type="Proteomes" id="UP000828048">
    <property type="component" value="Chromosome 6"/>
</dbReference>
<proteinExistence type="predicted"/>
<evidence type="ECO:0000313" key="2">
    <source>
        <dbReference type="Proteomes" id="UP000828048"/>
    </source>
</evidence>
<sequence>MGGCGTIYCEEIRRSNPGSIVVLNTLVDKASVQPKFRRLYIFLVAVKSGFVRGCRKIVGVDGCHLKGEYDGQLLIAVGVDPNNAMYPMAWCVVENENKYTWTWFITLLKLDVNITQDNEHEWTFINDRQKASHVPLFHDEMEDTKKEDPEAYEWLAKIAPRHWSRSHIKDTVKCDMVSNNLCEAFNRAILEARDKPIIEMLEWIRCYLSKRMVFRREWIAKRSDELLPNCYTKLETLKDWSASSSTIWFGDLQF</sequence>